<keyword evidence="7" id="KW-1185">Reference proteome</keyword>
<evidence type="ECO:0000256" key="3">
    <source>
        <dbReference type="ARBA" id="ARBA00022833"/>
    </source>
</evidence>
<evidence type="ECO:0000313" key="7">
    <source>
        <dbReference type="Proteomes" id="UP000183832"/>
    </source>
</evidence>
<comment type="cofactor">
    <cofactor evidence="4">
        <name>Zn(2+)</name>
        <dbReference type="ChEBI" id="CHEBI:29105"/>
    </cofactor>
</comment>
<dbReference type="Proteomes" id="UP000183832">
    <property type="component" value="Unassembled WGS sequence"/>
</dbReference>
<proteinExistence type="inferred from homology"/>
<dbReference type="InterPro" id="IPR018338">
    <property type="entry name" value="Carbonic_anhydrase_a-class_CS"/>
</dbReference>
<evidence type="ECO:0000256" key="2">
    <source>
        <dbReference type="ARBA" id="ARBA00022723"/>
    </source>
</evidence>
<dbReference type="PANTHER" id="PTHR18952">
    <property type="entry name" value="CARBONIC ANHYDRASE"/>
    <property type="match status" value="1"/>
</dbReference>
<dbReference type="OrthoDB" id="429145at2759"/>
<evidence type="ECO:0000256" key="1">
    <source>
        <dbReference type="ARBA" id="ARBA00010718"/>
    </source>
</evidence>
<dbReference type="AlphaFoldDB" id="A0A1J1HNE5"/>
<dbReference type="SMART" id="SM01057">
    <property type="entry name" value="Carb_anhydrase"/>
    <property type="match status" value="1"/>
</dbReference>
<dbReference type="Gene3D" id="3.10.200.10">
    <property type="entry name" value="Alpha carbonic anhydrase"/>
    <property type="match status" value="1"/>
</dbReference>
<evidence type="ECO:0000259" key="5">
    <source>
        <dbReference type="PROSITE" id="PS51144"/>
    </source>
</evidence>
<dbReference type="GO" id="GO:0004089">
    <property type="term" value="F:carbonate dehydratase activity"/>
    <property type="evidence" value="ECO:0007669"/>
    <property type="project" value="UniProtKB-UniRule"/>
</dbReference>
<dbReference type="Pfam" id="PF00194">
    <property type="entry name" value="Carb_anhydrase"/>
    <property type="match status" value="1"/>
</dbReference>
<gene>
    <name evidence="6" type="primary">putative Carbonic anhydrase 14</name>
    <name evidence="6" type="ORF">CLUMA_CG002626</name>
</gene>
<dbReference type="STRING" id="568069.A0A1J1HNE5"/>
<reference evidence="6 7" key="1">
    <citation type="submission" date="2015-04" db="EMBL/GenBank/DDBJ databases">
        <authorList>
            <person name="Syromyatnikov M.Y."/>
            <person name="Popov V.N."/>
        </authorList>
    </citation>
    <scope>NUCLEOTIDE SEQUENCE [LARGE SCALE GENOMIC DNA]</scope>
</reference>
<keyword evidence="4" id="KW-0456">Lyase</keyword>
<evidence type="ECO:0000256" key="4">
    <source>
        <dbReference type="RuleBase" id="RU367011"/>
    </source>
</evidence>
<dbReference type="InterPro" id="IPR001148">
    <property type="entry name" value="CA_dom"/>
</dbReference>
<comment type="similarity">
    <text evidence="1 4">Belongs to the alpha-carbonic anhydrase family.</text>
</comment>
<sequence>MYKALVIFVAGYLTVTSVNSDHWHYAVEGPNGVVNDNEDWGGMCAAGMRQSPVDLAHDASIKGEYPGFIFENYDTPMKTPDIINNGHSIQISTTPGEISVSGGGLPGTYIFDQMHFHWASEHLINNDRYALELHMVHHEKRFESITRAAQEKNGVAVLGILFHVSLEPNMIIENILLNAGNIFEAVGRNQTYKDKLLLDDLLPKRLQSYFRYEGSLTTPGCGEAVVWTVFDQSIPISMDQVERFKAVQDDEGQKLTHNYRHIQPLNSRALVYIQGSTEYSAASFKGASMFLMFVSLVITTLGMKLK</sequence>
<evidence type="ECO:0000313" key="6">
    <source>
        <dbReference type="EMBL" id="CRK88908.1"/>
    </source>
</evidence>
<keyword evidence="3 4" id="KW-0862">Zinc</keyword>
<dbReference type="EC" id="4.2.1.1" evidence="4"/>
<dbReference type="InterPro" id="IPR036398">
    <property type="entry name" value="CA_dom_sf"/>
</dbReference>
<name>A0A1J1HNE5_9DIPT</name>
<dbReference type="PROSITE" id="PS51144">
    <property type="entry name" value="ALPHA_CA_2"/>
    <property type="match status" value="1"/>
</dbReference>
<dbReference type="SUPFAM" id="SSF51069">
    <property type="entry name" value="Carbonic anhydrase"/>
    <property type="match status" value="1"/>
</dbReference>
<dbReference type="GO" id="GO:0008270">
    <property type="term" value="F:zinc ion binding"/>
    <property type="evidence" value="ECO:0007669"/>
    <property type="project" value="UniProtKB-UniRule"/>
</dbReference>
<dbReference type="CDD" id="cd00326">
    <property type="entry name" value="alpha_CA"/>
    <property type="match status" value="1"/>
</dbReference>
<feature type="signal peptide" evidence="4">
    <location>
        <begin position="1"/>
        <end position="20"/>
    </location>
</feature>
<accession>A0A1J1HNE5</accession>
<keyword evidence="2 4" id="KW-0479">Metal-binding</keyword>
<dbReference type="EMBL" id="CVRI01000010">
    <property type="protein sequence ID" value="CRK88908.1"/>
    <property type="molecule type" value="Genomic_DNA"/>
</dbReference>
<dbReference type="GO" id="GO:0005737">
    <property type="term" value="C:cytoplasm"/>
    <property type="evidence" value="ECO:0007669"/>
    <property type="project" value="TreeGrafter"/>
</dbReference>
<dbReference type="PROSITE" id="PS00162">
    <property type="entry name" value="ALPHA_CA_1"/>
    <property type="match status" value="1"/>
</dbReference>
<feature type="domain" description="Alpha-carbonic anhydrase" evidence="5">
    <location>
        <begin position="21"/>
        <end position="274"/>
    </location>
</feature>
<dbReference type="InterPro" id="IPR023561">
    <property type="entry name" value="Carbonic_anhydrase_a-class"/>
</dbReference>
<keyword evidence="4" id="KW-0732">Signal</keyword>
<protein>
    <recommendedName>
        <fullName evidence="4">Carbonic anhydrase</fullName>
        <ecNumber evidence="4">4.2.1.1</ecNumber>
    </recommendedName>
</protein>
<dbReference type="PANTHER" id="PTHR18952:SF270">
    <property type="entry name" value="CARBONIC ANHYDRASE"/>
    <property type="match status" value="1"/>
</dbReference>
<comment type="function">
    <text evidence="4">Reversible hydration of carbon dioxide.</text>
</comment>
<organism evidence="6 7">
    <name type="scientific">Clunio marinus</name>
    <dbReference type="NCBI Taxonomy" id="568069"/>
    <lineage>
        <taxon>Eukaryota</taxon>
        <taxon>Metazoa</taxon>
        <taxon>Ecdysozoa</taxon>
        <taxon>Arthropoda</taxon>
        <taxon>Hexapoda</taxon>
        <taxon>Insecta</taxon>
        <taxon>Pterygota</taxon>
        <taxon>Neoptera</taxon>
        <taxon>Endopterygota</taxon>
        <taxon>Diptera</taxon>
        <taxon>Nematocera</taxon>
        <taxon>Chironomoidea</taxon>
        <taxon>Chironomidae</taxon>
        <taxon>Clunio</taxon>
    </lineage>
</organism>
<feature type="chain" id="PRO_5025096171" description="Carbonic anhydrase" evidence="4">
    <location>
        <begin position="21"/>
        <end position="306"/>
    </location>
</feature>
<comment type="catalytic activity">
    <reaction evidence="4">
        <text>hydrogencarbonate + H(+) = CO2 + H2O</text>
        <dbReference type="Rhea" id="RHEA:10748"/>
        <dbReference type="ChEBI" id="CHEBI:15377"/>
        <dbReference type="ChEBI" id="CHEBI:15378"/>
        <dbReference type="ChEBI" id="CHEBI:16526"/>
        <dbReference type="ChEBI" id="CHEBI:17544"/>
        <dbReference type="EC" id="4.2.1.1"/>
    </reaction>
</comment>